<feature type="non-terminal residue" evidence="1">
    <location>
        <position position="1"/>
    </location>
</feature>
<name>A0A382Q6Q2_9ZZZZ</name>
<gene>
    <name evidence="1" type="ORF">METZ01_LOCUS333006</name>
</gene>
<dbReference type="AlphaFoldDB" id="A0A382Q6Q2"/>
<dbReference type="EMBL" id="UINC01111730">
    <property type="protein sequence ID" value="SVC80152.1"/>
    <property type="molecule type" value="Genomic_DNA"/>
</dbReference>
<reference evidence="1" key="1">
    <citation type="submission" date="2018-05" db="EMBL/GenBank/DDBJ databases">
        <authorList>
            <person name="Lanie J.A."/>
            <person name="Ng W.-L."/>
            <person name="Kazmierczak K.M."/>
            <person name="Andrzejewski T.M."/>
            <person name="Davidsen T.M."/>
            <person name="Wayne K.J."/>
            <person name="Tettelin H."/>
            <person name="Glass J.I."/>
            <person name="Rusch D."/>
            <person name="Podicherti R."/>
            <person name="Tsui H.-C.T."/>
            <person name="Winkler M.E."/>
        </authorList>
    </citation>
    <scope>NUCLEOTIDE SEQUENCE</scope>
</reference>
<organism evidence="1">
    <name type="scientific">marine metagenome</name>
    <dbReference type="NCBI Taxonomy" id="408172"/>
    <lineage>
        <taxon>unclassified sequences</taxon>
        <taxon>metagenomes</taxon>
        <taxon>ecological metagenomes</taxon>
    </lineage>
</organism>
<evidence type="ECO:0000313" key="1">
    <source>
        <dbReference type="EMBL" id="SVC80152.1"/>
    </source>
</evidence>
<sequence length="45" mass="5337">VFYSNLQFHEGTPNRQQSGKSEGFYLLPIYLPQYIMRAIMSKQVR</sequence>
<accession>A0A382Q6Q2</accession>
<protein>
    <submittedName>
        <fullName evidence="1">Uncharacterized protein</fullName>
    </submittedName>
</protein>
<proteinExistence type="predicted"/>